<reference evidence="3 4" key="1">
    <citation type="submission" date="2018-04" db="EMBL/GenBank/DDBJ databases">
        <title>Genomic Encyclopedia of Archaeal and Bacterial Type Strains, Phase II (KMG-II): from individual species to whole genera.</title>
        <authorList>
            <person name="Goeker M."/>
        </authorList>
    </citation>
    <scope>NUCLEOTIDE SEQUENCE [LARGE SCALE GENOMIC DNA]</scope>
    <source>
        <strain evidence="3 4">DSM 25731</strain>
    </source>
</reference>
<protein>
    <recommendedName>
        <fullName evidence="5">Outer membrane protein with beta-barrel domain</fullName>
    </recommendedName>
</protein>
<dbReference type="RefSeq" id="WP_108116269.1">
    <property type="nucleotide sequence ID" value="NZ_QBKT01000009.1"/>
</dbReference>
<dbReference type="OrthoDB" id="1399842at2"/>
<dbReference type="Proteomes" id="UP000244090">
    <property type="component" value="Unassembled WGS sequence"/>
</dbReference>
<gene>
    <name evidence="3" type="ORF">C8N46_109136</name>
</gene>
<evidence type="ECO:0000313" key="3">
    <source>
        <dbReference type="EMBL" id="PTX59547.1"/>
    </source>
</evidence>
<dbReference type="EMBL" id="QBKT01000009">
    <property type="protein sequence ID" value="PTX59547.1"/>
    <property type="molecule type" value="Genomic_DNA"/>
</dbReference>
<proteinExistence type="predicted"/>
<dbReference type="AlphaFoldDB" id="A0A2T6BUA5"/>
<evidence type="ECO:0000256" key="1">
    <source>
        <dbReference type="SAM" id="Coils"/>
    </source>
</evidence>
<evidence type="ECO:0008006" key="5">
    <source>
        <dbReference type="Google" id="ProtNLM"/>
    </source>
</evidence>
<comment type="caution">
    <text evidence="3">The sequence shown here is derived from an EMBL/GenBank/DDBJ whole genome shotgun (WGS) entry which is preliminary data.</text>
</comment>
<name>A0A2T6BUA5_9FLAO</name>
<evidence type="ECO:0000256" key="2">
    <source>
        <dbReference type="SAM" id="SignalP"/>
    </source>
</evidence>
<sequence length="872" mass="100747">MKLFSLLIACFFCVTIVYAQKIPESTFKKQLENKQKELYETVDKKEKLSKEIATLENEIIAEKDETKKKSKIEKKVALEKQEKATKEKIVTQCNDYREYRMFLKKHQDVSQEYLDKFKVRVCDFYTDATAENEKHADGVEKILKEKQQEIAKLEQEIFASDAEVATAKNNVNTTKNQIKIESAENNRVELKKKLANEENILERKIENNKKLIFKINSKCQDFSNYKKMLKEKYNVEDIILEAYKVPACTLYVQKSVASAEETNDAKKEIEKRIASIDAIVDLKKEIEQKVIAQAADVKKLEVEISLEKDEDKLEKLKEQLETAKKINRELVRKNDETLALIQSSCKEFKAYKKFLKKEKNIDAAVVDAYASEKCGLYAEEVKRDTKKFIIVGDNEPIKKEDLLSNENTQKVLADVFSIDSKTNLGTFEIPGDNEVINLYVDKEVVEKTDKLENFKNTKLNKEAPDKLITVETASDIVSSNYKEVPKKAIFKSIQIELLDGGIVDSRLILESLDGKIHFYFEGTDPVSLLNYSRRSPQRGAALKFSHYVSLNGDNIYNNQALEELRVRYTDVLDYHPNAGNNYVPDDVSYTFPSKEDDEEKTKKRRSYQIINNSHLQNVLDIRTYTDFIGLFGDEANGLFQIEGKADFFIHPFNFSKTSIYIFKKVSPYVRYSRLDKEDNFVEALPLPLPLPDSLNLDLYEFENRKLSILEKTNLEMGFNTNFFQFRFAKEIPFWISLYVPLSYHVTNVKRQVPEEETVDFDADELINFRTFGVGIGASIELKRLNNFGLNVGFEVKKYSNVGQYEKNNIIEPSKLETKAVNAEIFYYPNNNKSQSVFLRMRSIHDLGSSKDAFFQLQFGYRFTLGLGAVKAK</sequence>
<feature type="coiled-coil region" evidence="1">
    <location>
        <begin position="283"/>
        <end position="336"/>
    </location>
</feature>
<keyword evidence="2" id="KW-0732">Signal</keyword>
<keyword evidence="1" id="KW-0175">Coiled coil</keyword>
<accession>A0A2T6BUA5</accession>
<feature type="coiled-coil region" evidence="1">
    <location>
        <begin position="136"/>
        <end position="211"/>
    </location>
</feature>
<evidence type="ECO:0000313" key="4">
    <source>
        <dbReference type="Proteomes" id="UP000244090"/>
    </source>
</evidence>
<feature type="signal peptide" evidence="2">
    <location>
        <begin position="1"/>
        <end position="19"/>
    </location>
</feature>
<keyword evidence="4" id="KW-1185">Reference proteome</keyword>
<organism evidence="3 4">
    <name type="scientific">Kordia periserrulae</name>
    <dbReference type="NCBI Taxonomy" id="701523"/>
    <lineage>
        <taxon>Bacteria</taxon>
        <taxon>Pseudomonadati</taxon>
        <taxon>Bacteroidota</taxon>
        <taxon>Flavobacteriia</taxon>
        <taxon>Flavobacteriales</taxon>
        <taxon>Flavobacteriaceae</taxon>
        <taxon>Kordia</taxon>
    </lineage>
</organism>
<feature type="chain" id="PRO_5015440147" description="Outer membrane protein with beta-barrel domain" evidence="2">
    <location>
        <begin position="20"/>
        <end position="872"/>
    </location>
</feature>
<feature type="coiled-coil region" evidence="1">
    <location>
        <begin position="28"/>
        <end position="65"/>
    </location>
</feature>